<accession>X1NH80</accession>
<dbReference type="EMBL" id="BARV01013783">
    <property type="protein sequence ID" value="GAI26165.1"/>
    <property type="molecule type" value="Genomic_DNA"/>
</dbReference>
<comment type="caution">
    <text evidence="1">The sequence shown here is derived from an EMBL/GenBank/DDBJ whole genome shotgun (WGS) entry which is preliminary data.</text>
</comment>
<name>X1NH80_9ZZZZ</name>
<gene>
    <name evidence="1" type="ORF">S06H3_24623</name>
</gene>
<sequence length="121" mass="13756">NITMIIHDWGGPIGIGALLKTPARLKNLIILNSTVFPLSNHGLTYKNYPISWLGWARTPYIISDRFWGAFASYAMFLKPVGSMKILSGMLRYILMAELGKLPKEEFRTRSVVRQQFLSKPN</sequence>
<protein>
    <submittedName>
        <fullName evidence="1">Uncharacterized protein</fullName>
    </submittedName>
</protein>
<feature type="non-terminal residue" evidence="1">
    <location>
        <position position="1"/>
    </location>
</feature>
<reference evidence="1" key="1">
    <citation type="journal article" date="2014" name="Front. Microbiol.">
        <title>High frequency of phylogenetically diverse reductive dehalogenase-homologous genes in deep subseafloor sedimentary metagenomes.</title>
        <authorList>
            <person name="Kawai M."/>
            <person name="Futagami T."/>
            <person name="Toyoda A."/>
            <person name="Takaki Y."/>
            <person name="Nishi S."/>
            <person name="Hori S."/>
            <person name="Arai W."/>
            <person name="Tsubouchi T."/>
            <person name="Morono Y."/>
            <person name="Uchiyama I."/>
            <person name="Ito T."/>
            <person name="Fujiyama A."/>
            <person name="Inagaki F."/>
            <person name="Takami H."/>
        </authorList>
    </citation>
    <scope>NUCLEOTIDE SEQUENCE</scope>
    <source>
        <strain evidence="1">Expedition CK06-06</strain>
    </source>
</reference>
<organism evidence="1">
    <name type="scientific">marine sediment metagenome</name>
    <dbReference type="NCBI Taxonomy" id="412755"/>
    <lineage>
        <taxon>unclassified sequences</taxon>
        <taxon>metagenomes</taxon>
        <taxon>ecological metagenomes</taxon>
    </lineage>
</organism>
<dbReference type="Gene3D" id="3.40.50.1820">
    <property type="entry name" value="alpha/beta hydrolase"/>
    <property type="match status" value="1"/>
</dbReference>
<evidence type="ECO:0000313" key="1">
    <source>
        <dbReference type="EMBL" id="GAI26165.1"/>
    </source>
</evidence>
<dbReference type="SUPFAM" id="SSF53474">
    <property type="entry name" value="alpha/beta-Hydrolases"/>
    <property type="match status" value="1"/>
</dbReference>
<feature type="non-terminal residue" evidence="1">
    <location>
        <position position="121"/>
    </location>
</feature>
<proteinExistence type="predicted"/>
<dbReference type="InterPro" id="IPR029058">
    <property type="entry name" value="AB_hydrolase_fold"/>
</dbReference>
<dbReference type="AlphaFoldDB" id="X1NH80"/>